<proteinExistence type="predicted"/>
<dbReference type="OrthoDB" id="165191at2"/>
<reference evidence="6 7" key="1">
    <citation type="submission" date="2017-07" db="EMBL/GenBank/DDBJ databases">
        <title>Draft whole genome sequences of clinical Proprionibacteriaceae strains.</title>
        <authorList>
            <person name="Bernier A.-M."/>
            <person name="Bernard K."/>
            <person name="Domingo M.-C."/>
        </authorList>
    </citation>
    <scope>NUCLEOTIDE SEQUENCE [LARGE SCALE GENOMIC DNA]</scope>
    <source>
        <strain evidence="6 7">NML 030167</strain>
    </source>
</reference>
<dbReference type="Pfam" id="PF13564">
    <property type="entry name" value="DoxX_2"/>
    <property type="match status" value="1"/>
</dbReference>
<dbReference type="EMBL" id="NMVO01000014">
    <property type="protein sequence ID" value="OYO12906.1"/>
    <property type="molecule type" value="Genomic_DNA"/>
</dbReference>
<keyword evidence="3 5" id="KW-1133">Transmembrane helix</keyword>
<evidence type="ECO:0000256" key="1">
    <source>
        <dbReference type="ARBA" id="ARBA00004141"/>
    </source>
</evidence>
<organism evidence="6 7">
    <name type="scientific">Enemella evansiae</name>
    <dbReference type="NCBI Taxonomy" id="2016499"/>
    <lineage>
        <taxon>Bacteria</taxon>
        <taxon>Bacillati</taxon>
        <taxon>Actinomycetota</taxon>
        <taxon>Actinomycetes</taxon>
        <taxon>Propionibacteriales</taxon>
        <taxon>Propionibacteriaceae</taxon>
        <taxon>Enemella</taxon>
    </lineage>
</organism>
<keyword evidence="7" id="KW-1185">Reference proteome</keyword>
<keyword evidence="4 5" id="KW-0472">Membrane</keyword>
<comment type="subcellular location">
    <subcellularLocation>
        <location evidence="1">Membrane</location>
        <topology evidence="1">Multi-pass membrane protein</topology>
    </subcellularLocation>
</comment>
<sequence length="129" mass="13251">MVFLPPDLEVSLVTITTIILTALLTLGFLGAGVGKLRRSQPVTGTLEGLGVSPGLQRTIGILEVLGAIGVIVGLFLQPLGILAAIGLVLMMIGAIIFHLRAKDSVKNSAGALVLLVFSGLVLSLQLITA</sequence>
<evidence type="ECO:0000256" key="4">
    <source>
        <dbReference type="ARBA" id="ARBA00023136"/>
    </source>
</evidence>
<name>A0A255GEH6_9ACTN</name>
<evidence type="ECO:0000256" key="2">
    <source>
        <dbReference type="ARBA" id="ARBA00022692"/>
    </source>
</evidence>
<protein>
    <submittedName>
        <fullName evidence="6">DoxX family protein</fullName>
    </submittedName>
</protein>
<dbReference type="Proteomes" id="UP000215896">
    <property type="component" value="Unassembled WGS sequence"/>
</dbReference>
<gene>
    <name evidence="6" type="ORF">CGZ94_13555</name>
</gene>
<dbReference type="GO" id="GO:0016020">
    <property type="term" value="C:membrane"/>
    <property type="evidence" value="ECO:0007669"/>
    <property type="project" value="UniProtKB-SubCell"/>
</dbReference>
<evidence type="ECO:0000256" key="3">
    <source>
        <dbReference type="ARBA" id="ARBA00022989"/>
    </source>
</evidence>
<dbReference type="InterPro" id="IPR032808">
    <property type="entry name" value="DoxX"/>
</dbReference>
<keyword evidence="2 5" id="KW-0812">Transmembrane</keyword>
<feature type="transmembrane region" description="Helical" evidence="5">
    <location>
        <begin position="111"/>
        <end position="128"/>
    </location>
</feature>
<evidence type="ECO:0000313" key="7">
    <source>
        <dbReference type="Proteomes" id="UP000215896"/>
    </source>
</evidence>
<comment type="caution">
    <text evidence="6">The sequence shown here is derived from an EMBL/GenBank/DDBJ whole genome shotgun (WGS) entry which is preliminary data.</text>
</comment>
<accession>A0A255GEH6</accession>
<evidence type="ECO:0000256" key="5">
    <source>
        <dbReference type="SAM" id="Phobius"/>
    </source>
</evidence>
<evidence type="ECO:0000313" key="6">
    <source>
        <dbReference type="EMBL" id="OYO12906.1"/>
    </source>
</evidence>
<feature type="transmembrane region" description="Helical" evidence="5">
    <location>
        <begin position="54"/>
        <end position="75"/>
    </location>
</feature>
<feature type="transmembrane region" description="Helical" evidence="5">
    <location>
        <begin position="12"/>
        <end position="33"/>
    </location>
</feature>
<feature type="transmembrane region" description="Helical" evidence="5">
    <location>
        <begin position="81"/>
        <end position="99"/>
    </location>
</feature>
<dbReference type="AlphaFoldDB" id="A0A255GEH6"/>